<dbReference type="AlphaFoldDB" id="A0A9P0LW51"/>
<proteinExistence type="predicted"/>
<dbReference type="EMBL" id="CAKOFQ010007583">
    <property type="protein sequence ID" value="CAH2004306.1"/>
    <property type="molecule type" value="Genomic_DNA"/>
</dbReference>
<keyword evidence="2" id="KW-1185">Reference proteome</keyword>
<reference evidence="1" key="1">
    <citation type="submission" date="2022-03" db="EMBL/GenBank/DDBJ databases">
        <authorList>
            <person name="Sayadi A."/>
        </authorList>
    </citation>
    <scope>NUCLEOTIDE SEQUENCE</scope>
</reference>
<dbReference type="Proteomes" id="UP001152888">
    <property type="component" value="Unassembled WGS sequence"/>
</dbReference>
<evidence type="ECO:0000313" key="1">
    <source>
        <dbReference type="EMBL" id="CAH2004306.1"/>
    </source>
</evidence>
<evidence type="ECO:0000313" key="2">
    <source>
        <dbReference type="Proteomes" id="UP001152888"/>
    </source>
</evidence>
<gene>
    <name evidence="1" type="ORF">ACAOBT_LOCUS27915</name>
</gene>
<sequence length="55" mass="6791">MDTRILCMPPPHDVKFYNRHWMDQKTFINSYYRENFNERSTVVDSISLGHFYLIY</sequence>
<name>A0A9P0LW51_ACAOB</name>
<protein>
    <submittedName>
        <fullName evidence="1">Uncharacterized protein</fullName>
    </submittedName>
</protein>
<comment type="caution">
    <text evidence="1">The sequence shown here is derived from an EMBL/GenBank/DDBJ whole genome shotgun (WGS) entry which is preliminary data.</text>
</comment>
<organism evidence="1 2">
    <name type="scientific">Acanthoscelides obtectus</name>
    <name type="common">Bean weevil</name>
    <name type="synonym">Bruchus obtectus</name>
    <dbReference type="NCBI Taxonomy" id="200917"/>
    <lineage>
        <taxon>Eukaryota</taxon>
        <taxon>Metazoa</taxon>
        <taxon>Ecdysozoa</taxon>
        <taxon>Arthropoda</taxon>
        <taxon>Hexapoda</taxon>
        <taxon>Insecta</taxon>
        <taxon>Pterygota</taxon>
        <taxon>Neoptera</taxon>
        <taxon>Endopterygota</taxon>
        <taxon>Coleoptera</taxon>
        <taxon>Polyphaga</taxon>
        <taxon>Cucujiformia</taxon>
        <taxon>Chrysomeloidea</taxon>
        <taxon>Chrysomelidae</taxon>
        <taxon>Bruchinae</taxon>
        <taxon>Bruchini</taxon>
        <taxon>Acanthoscelides</taxon>
    </lineage>
</organism>
<accession>A0A9P0LW51</accession>